<dbReference type="InterPro" id="IPR000485">
    <property type="entry name" value="AsnC-type_HTH_dom"/>
</dbReference>
<accession>A0A4R8XMM4</accession>
<dbReference type="InterPro" id="IPR036388">
    <property type="entry name" value="WH-like_DNA-bd_sf"/>
</dbReference>
<dbReference type="InterPro" id="IPR019888">
    <property type="entry name" value="Tscrpt_reg_AsnC-like"/>
</dbReference>
<dbReference type="RefSeq" id="WP_134371118.1">
    <property type="nucleotide sequence ID" value="NZ_SOGN01000063.1"/>
</dbReference>
<protein>
    <submittedName>
        <fullName evidence="6">Lrp/AsnC family transcriptional regulator</fullName>
    </submittedName>
</protein>
<dbReference type="PROSITE" id="PS50956">
    <property type="entry name" value="HTH_ASNC_2"/>
    <property type="match status" value="1"/>
</dbReference>
<dbReference type="InterPro" id="IPR036390">
    <property type="entry name" value="WH_DNA-bd_sf"/>
</dbReference>
<dbReference type="SMART" id="SM00344">
    <property type="entry name" value="HTH_ASNC"/>
    <property type="match status" value="1"/>
</dbReference>
<keyword evidence="7" id="KW-1185">Reference proteome</keyword>
<dbReference type="Gene3D" id="3.30.70.920">
    <property type="match status" value="1"/>
</dbReference>
<dbReference type="OrthoDB" id="9809462at2"/>
<gene>
    <name evidence="6" type="ORF">E3T23_14015</name>
</gene>
<dbReference type="InterPro" id="IPR011008">
    <property type="entry name" value="Dimeric_a/b-barrel"/>
</dbReference>
<evidence type="ECO:0000313" key="7">
    <source>
        <dbReference type="Proteomes" id="UP000298433"/>
    </source>
</evidence>
<feature type="region of interest" description="Disordered" evidence="4">
    <location>
        <begin position="154"/>
        <end position="177"/>
    </location>
</feature>
<dbReference type="EMBL" id="SOGN01000063">
    <property type="protein sequence ID" value="TFC76965.1"/>
    <property type="molecule type" value="Genomic_DNA"/>
</dbReference>
<dbReference type="Proteomes" id="UP000298433">
    <property type="component" value="Unassembled WGS sequence"/>
</dbReference>
<sequence length="177" mass="19331">MHSLDKVDLQLLNALCADPRSTFVALAQQLHLSRNTVQARMARLEESNAFLSFDRRINPVALGYPLTAFIEVHVQQKRLAQIVAELARIPEIVQAHGMSGATDILVRVVCADADDLFRIDGTILACEGVDRTETSLAMGELIPYRVTPLLERTGRRQGSAPGLSDPGSSPFPDAMIP</sequence>
<proteinExistence type="predicted"/>
<dbReference type="PANTHER" id="PTHR30154">
    <property type="entry name" value="LEUCINE-RESPONSIVE REGULATORY PROTEIN"/>
    <property type="match status" value="1"/>
</dbReference>
<keyword evidence="1" id="KW-0805">Transcription regulation</keyword>
<dbReference type="Pfam" id="PF01037">
    <property type="entry name" value="AsnC_trans_reg"/>
    <property type="match status" value="1"/>
</dbReference>
<keyword evidence="2" id="KW-0238">DNA-binding</keyword>
<dbReference type="SUPFAM" id="SSF54909">
    <property type="entry name" value="Dimeric alpha+beta barrel"/>
    <property type="match status" value="1"/>
</dbReference>
<keyword evidence="3" id="KW-0804">Transcription</keyword>
<reference evidence="6 7" key="1">
    <citation type="submission" date="2019-03" db="EMBL/GenBank/DDBJ databases">
        <title>Genomics of glacier-inhabiting Cryobacterium strains.</title>
        <authorList>
            <person name="Liu Q."/>
            <person name="Xin Y.-H."/>
        </authorList>
    </citation>
    <scope>NUCLEOTIDE SEQUENCE [LARGE SCALE GENOMIC DNA]</scope>
    <source>
        <strain evidence="6 7">TMT2-48-2</strain>
    </source>
</reference>
<evidence type="ECO:0000313" key="6">
    <source>
        <dbReference type="EMBL" id="TFC76965.1"/>
    </source>
</evidence>
<dbReference type="PRINTS" id="PR00033">
    <property type="entry name" value="HTHASNC"/>
</dbReference>
<dbReference type="GO" id="GO:0005829">
    <property type="term" value="C:cytosol"/>
    <property type="evidence" value="ECO:0007669"/>
    <property type="project" value="TreeGrafter"/>
</dbReference>
<dbReference type="GO" id="GO:0043200">
    <property type="term" value="P:response to amino acid"/>
    <property type="evidence" value="ECO:0007669"/>
    <property type="project" value="TreeGrafter"/>
</dbReference>
<dbReference type="Gene3D" id="1.10.10.10">
    <property type="entry name" value="Winged helix-like DNA-binding domain superfamily/Winged helix DNA-binding domain"/>
    <property type="match status" value="1"/>
</dbReference>
<evidence type="ECO:0000256" key="3">
    <source>
        <dbReference type="ARBA" id="ARBA00023163"/>
    </source>
</evidence>
<dbReference type="SUPFAM" id="SSF46785">
    <property type="entry name" value="Winged helix' DNA-binding domain"/>
    <property type="match status" value="1"/>
</dbReference>
<name>A0A4R8XMM4_9MICO</name>
<organism evidence="6 7">
    <name type="scientific">Cryobacterium cheniae</name>
    <dbReference type="NCBI Taxonomy" id="1259262"/>
    <lineage>
        <taxon>Bacteria</taxon>
        <taxon>Bacillati</taxon>
        <taxon>Actinomycetota</taxon>
        <taxon>Actinomycetes</taxon>
        <taxon>Micrococcales</taxon>
        <taxon>Microbacteriaceae</taxon>
        <taxon>Cryobacterium</taxon>
    </lineage>
</organism>
<feature type="domain" description="HTH asnC-type" evidence="5">
    <location>
        <begin position="4"/>
        <end position="65"/>
    </location>
</feature>
<evidence type="ECO:0000256" key="2">
    <source>
        <dbReference type="ARBA" id="ARBA00023125"/>
    </source>
</evidence>
<dbReference type="Pfam" id="PF13404">
    <property type="entry name" value="HTH_AsnC-type"/>
    <property type="match status" value="1"/>
</dbReference>
<evidence type="ECO:0000259" key="5">
    <source>
        <dbReference type="PROSITE" id="PS50956"/>
    </source>
</evidence>
<dbReference type="AlphaFoldDB" id="A0A4R8XMM4"/>
<dbReference type="InterPro" id="IPR019887">
    <property type="entry name" value="Tscrpt_reg_AsnC/Lrp_C"/>
</dbReference>
<dbReference type="PANTHER" id="PTHR30154:SF34">
    <property type="entry name" value="TRANSCRIPTIONAL REGULATOR AZLB"/>
    <property type="match status" value="1"/>
</dbReference>
<dbReference type="GO" id="GO:0043565">
    <property type="term" value="F:sequence-specific DNA binding"/>
    <property type="evidence" value="ECO:0007669"/>
    <property type="project" value="InterPro"/>
</dbReference>
<evidence type="ECO:0000256" key="4">
    <source>
        <dbReference type="SAM" id="MobiDB-lite"/>
    </source>
</evidence>
<comment type="caution">
    <text evidence="6">The sequence shown here is derived from an EMBL/GenBank/DDBJ whole genome shotgun (WGS) entry which is preliminary data.</text>
</comment>
<evidence type="ECO:0000256" key="1">
    <source>
        <dbReference type="ARBA" id="ARBA00023015"/>
    </source>
</evidence>